<accession>A0ABW2FZ61</accession>
<evidence type="ECO:0000313" key="3">
    <source>
        <dbReference type="Proteomes" id="UP001596435"/>
    </source>
</evidence>
<dbReference type="Gene3D" id="1.40.20.10">
    <property type="entry name" value="CHAD domain"/>
    <property type="match status" value="1"/>
</dbReference>
<dbReference type="EMBL" id="JBHTAJ010000029">
    <property type="protein sequence ID" value="MFC7181247.1"/>
    <property type="molecule type" value="Genomic_DNA"/>
</dbReference>
<sequence length="285" mass="30903">MPHRDEPTAGELLTAWLARQTEALAALEGPVRADEPDAVHRMRITSRRLRSTLQAYRPLLAADTTALVGELRELAAALGLARDSEVLGERLTAAARELPPECGPQEAAAALGRWSAEQTARARPQALAALDGPRLPALLAGLRALVAEPRLTVRADRPASGELARIARREQRRTGRRIRAAREAAPGEPTDQALHEARKAAKRARYAGEPAGAAAQSFTRRMKELQDLLGAHQDAVLARRTLHGLAGTGPAFAYGVLFEQQRAAAARARAELPAVWRRARRRPTF</sequence>
<dbReference type="SMART" id="SM00880">
    <property type="entry name" value="CHAD"/>
    <property type="match status" value="1"/>
</dbReference>
<feature type="domain" description="CHAD" evidence="1">
    <location>
        <begin position="5"/>
        <end position="281"/>
    </location>
</feature>
<dbReference type="PROSITE" id="PS51708">
    <property type="entry name" value="CHAD"/>
    <property type="match status" value="1"/>
</dbReference>
<reference evidence="3" key="1">
    <citation type="journal article" date="2019" name="Int. J. Syst. Evol. Microbiol.">
        <title>The Global Catalogue of Microorganisms (GCM) 10K type strain sequencing project: providing services to taxonomists for standard genome sequencing and annotation.</title>
        <authorList>
            <consortium name="The Broad Institute Genomics Platform"/>
            <consortium name="The Broad Institute Genome Sequencing Center for Infectious Disease"/>
            <person name="Wu L."/>
            <person name="Ma J."/>
        </authorList>
    </citation>
    <scope>NUCLEOTIDE SEQUENCE [LARGE SCALE GENOMIC DNA]</scope>
    <source>
        <strain evidence="3">CGMCC 1.12859</strain>
    </source>
</reference>
<dbReference type="RefSeq" id="WP_345708539.1">
    <property type="nucleotide sequence ID" value="NZ_BAABKV010000001.1"/>
</dbReference>
<comment type="caution">
    <text evidence="2">The sequence shown here is derived from an EMBL/GenBank/DDBJ whole genome shotgun (WGS) entry which is preliminary data.</text>
</comment>
<name>A0ABW2FZ61_9ACTN</name>
<protein>
    <submittedName>
        <fullName evidence="2">CHAD domain-containing protein</fullName>
    </submittedName>
</protein>
<dbReference type="Proteomes" id="UP001596435">
    <property type="component" value="Unassembled WGS sequence"/>
</dbReference>
<keyword evidence="3" id="KW-1185">Reference proteome</keyword>
<organism evidence="2 3">
    <name type="scientific">Kitasatospora paranensis</name>
    <dbReference type="NCBI Taxonomy" id="258053"/>
    <lineage>
        <taxon>Bacteria</taxon>
        <taxon>Bacillati</taxon>
        <taxon>Actinomycetota</taxon>
        <taxon>Actinomycetes</taxon>
        <taxon>Kitasatosporales</taxon>
        <taxon>Streptomycetaceae</taxon>
        <taxon>Kitasatospora</taxon>
    </lineage>
</organism>
<evidence type="ECO:0000313" key="2">
    <source>
        <dbReference type="EMBL" id="MFC7181247.1"/>
    </source>
</evidence>
<dbReference type="PANTHER" id="PTHR39339:SF1">
    <property type="entry name" value="CHAD DOMAIN-CONTAINING PROTEIN"/>
    <property type="match status" value="1"/>
</dbReference>
<dbReference type="Pfam" id="PF05235">
    <property type="entry name" value="CHAD"/>
    <property type="match status" value="1"/>
</dbReference>
<dbReference type="PANTHER" id="PTHR39339">
    <property type="entry name" value="SLR1444 PROTEIN"/>
    <property type="match status" value="1"/>
</dbReference>
<gene>
    <name evidence="2" type="ORF">ACFQMG_16945</name>
</gene>
<evidence type="ECO:0000259" key="1">
    <source>
        <dbReference type="PROSITE" id="PS51708"/>
    </source>
</evidence>
<proteinExistence type="predicted"/>
<dbReference type="InterPro" id="IPR007899">
    <property type="entry name" value="CHAD_dom"/>
</dbReference>
<dbReference type="InterPro" id="IPR038186">
    <property type="entry name" value="CHAD_dom_sf"/>
</dbReference>